<gene>
    <name evidence="2" type="ORF">HMPREF3293_01502</name>
</gene>
<dbReference type="AlphaFoldDB" id="A0A136Q4F9"/>
<name>A0A136Q4F9_9FIRM</name>
<protein>
    <submittedName>
        <fullName evidence="2">Uncharacterized protein</fullName>
    </submittedName>
</protein>
<evidence type="ECO:0000313" key="2">
    <source>
        <dbReference type="EMBL" id="KXK65578.1"/>
    </source>
</evidence>
<organism evidence="2 3">
    <name type="scientific">Christensenella minuta</name>
    <dbReference type="NCBI Taxonomy" id="626937"/>
    <lineage>
        <taxon>Bacteria</taxon>
        <taxon>Bacillati</taxon>
        <taxon>Bacillota</taxon>
        <taxon>Clostridia</taxon>
        <taxon>Christensenellales</taxon>
        <taxon>Christensenellaceae</taxon>
        <taxon>Christensenella</taxon>
    </lineage>
</organism>
<feature type="region of interest" description="Disordered" evidence="1">
    <location>
        <begin position="1"/>
        <end position="45"/>
    </location>
</feature>
<evidence type="ECO:0000256" key="1">
    <source>
        <dbReference type="SAM" id="MobiDB-lite"/>
    </source>
</evidence>
<dbReference type="RefSeq" id="WP_169797787.1">
    <property type="nucleotide sequence ID" value="NZ_CABMOF010000002.1"/>
</dbReference>
<sequence length="45" mass="4667">MTEQEKEDGRASFRGVNGETGGRGGKAKTSAGGERIRRVGGMDGI</sequence>
<dbReference type="Proteomes" id="UP000070366">
    <property type="component" value="Unassembled WGS sequence"/>
</dbReference>
<proteinExistence type="predicted"/>
<accession>A0A136Q4F9</accession>
<keyword evidence="3" id="KW-1185">Reference proteome</keyword>
<dbReference type="STRING" id="626937.HMPREF3293_01502"/>
<reference evidence="2 3" key="1">
    <citation type="submission" date="2016-02" db="EMBL/GenBank/DDBJ databases">
        <authorList>
            <person name="Wen L."/>
            <person name="He K."/>
            <person name="Yang H."/>
        </authorList>
    </citation>
    <scope>NUCLEOTIDE SEQUENCE [LARGE SCALE GENOMIC DNA]</scope>
    <source>
        <strain evidence="2 3">DSM 22607</strain>
    </source>
</reference>
<comment type="caution">
    <text evidence="2">The sequence shown here is derived from an EMBL/GenBank/DDBJ whole genome shotgun (WGS) entry which is preliminary data.</text>
</comment>
<dbReference type="EMBL" id="LSZW01000060">
    <property type="protein sequence ID" value="KXK65578.1"/>
    <property type="molecule type" value="Genomic_DNA"/>
</dbReference>
<evidence type="ECO:0000313" key="3">
    <source>
        <dbReference type="Proteomes" id="UP000070366"/>
    </source>
</evidence>